<evidence type="ECO:0000256" key="3">
    <source>
        <dbReference type="ARBA" id="ARBA00022475"/>
    </source>
</evidence>
<keyword evidence="5 7" id="KW-1133">Transmembrane helix</keyword>
<dbReference type="RefSeq" id="WP_160718852.1">
    <property type="nucleotide sequence ID" value="NZ_SUMG01000002.1"/>
</dbReference>
<dbReference type="InterPro" id="IPR045621">
    <property type="entry name" value="BPD_transp_1_N"/>
</dbReference>
<dbReference type="GO" id="GO:0055085">
    <property type="term" value="P:transmembrane transport"/>
    <property type="evidence" value="ECO:0007669"/>
    <property type="project" value="InterPro"/>
</dbReference>
<dbReference type="AlphaFoldDB" id="A0AA43XIG0"/>
<dbReference type="CDD" id="cd06261">
    <property type="entry name" value="TM_PBP2"/>
    <property type="match status" value="1"/>
</dbReference>
<proteinExistence type="inferred from homology"/>
<keyword evidence="3" id="KW-1003">Cell membrane</keyword>
<evidence type="ECO:0000256" key="4">
    <source>
        <dbReference type="ARBA" id="ARBA00022692"/>
    </source>
</evidence>
<evidence type="ECO:0000256" key="7">
    <source>
        <dbReference type="RuleBase" id="RU363032"/>
    </source>
</evidence>
<sequence length="326" mass="36763">MLRFLGKRLLQLIPTLLIISMLIFIVLDFMPGDPVQAYLGQGSEVSPERQEQIREQLGLDRPLPIQYFNWLGRVLTGDLGRTNIYNADVSEVIFGFIWNSFLLNIFALIFALLIAIPVGIKSAVKKYGLFDNFFTVFSLTGVSMPTFFFALILIFLFARNIEWIPLNGMRTSIMAVRGYDSLWQNIVDVGRHMLLPVLVLTMTSLATLTRYTRNSVIEVINQDYIRTARSKGLKEKVVIYKHAFRNALLPLITILGMWVPALFGGAILLETVFLWPGIGRVLLNGITSQDLSLVMATLVFYALLRVIGNLLADVSYGLADPRVRVK</sequence>
<dbReference type="EMBL" id="SUMG01000002">
    <property type="protein sequence ID" value="NBG87445.1"/>
    <property type="molecule type" value="Genomic_DNA"/>
</dbReference>
<feature type="domain" description="ABC transmembrane type-1" evidence="8">
    <location>
        <begin position="97"/>
        <end position="312"/>
    </location>
</feature>
<feature type="transmembrane region" description="Helical" evidence="7">
    <location>
        <begin position="132"/>
        <end position="158"/>
    </location>
</feature>
<dbReference type="PANTHER" id="PTHR43163">
    <property type="entry name" value="DIPEPTIDE TRANSPORT SYSTEM PERMEASE PROTEIN DPPB-RELATED"/>
    <property type="match status" value="1"/>
</dbReference>
<feature type="transmembrane region" description="Helical" evidence="7">
    <location>
        <begin position="298"/>
        <end position="319"/>
    </location>
</feature>
<comment type="similarity">
    <text evidence="7">Belongs to the binding-protein-dependent transport system permease family.</text>
</comment>
<keyword evidence="2 7" id="KW-0813">Transport</keyword>
<evidence type="ECO:0000256" key="2">
    <source>
        <dbReference type="ARBA" id="ARBA00022448"/>
    </source>
</evidence>
<feature type="transmembrane region" description="Helical" evidence="7">
    <location>
        <begin position="189"/>
        <end position="208"/>
    </location>
</feature>
<reference evidence="9 10" key="1">
    <citation type="submission" date="2019-04" db="EMBL/GenBank/DDBJ databases">
        <title>Isachenkonia alkalipeptolytica gen. nov. sp. nov. a new anaerobic, alkiliphilic organothrophic bacterium capable to reduce synthesized ferrihydrite isolated from a soda lake.</title>
        <authorList>
            <person name="Toshchakov S.V."/>
            <person name="Zavarzina D.G."/>
            <person name="Zhilina T.N."/>
            <person name="Kostrikina N.A."/>
            <person name="Kublanov I.V."/>
        </authorList>
    </citation>
    <scope>NUCLEOTIDE SEQUENCE [LARGE SCALE GENOMIC DNA]</scope>
    <source>
        <strain evidence="9 10">Z-1701</strain>
    </source>
</reference>
<evidence type="ECO:0000256" key="6">
    <source>
        <dbReference type="ARBA" id="ARBA00023136"/>
    </source>
</evidence>
<comment type="subcellular location">
    <subcellularLocation>
        <location evidence="1 7">Cell membrane</location>
        <topology evidence="1 7">Multi-pass membrane protein</topology>
    </subcellularLocation>
</comment>
<keyword evidence="6 7" id="KW-0472">Membrane</keyword>
<dbReference type="Proteomes" id="UP000449710">
    <property type="component" value="Unassembled WGS sequence"/>
</dbReference>
<feature type="transmembrane region" description="Helical" evidence="7">
    <location>
        <begin position="248"/>
        <end position="278"/>
    </location>
</feature>
<feature type="transmembrane region" description="Helical" evidence="7">
    <location>
        <begin position="96"/>
        <end position="120"/>
    </location>
</feature>
<evidence type="ECO:0000259" key="8">
    <source>
        <dbReference type="PROSITE" id="PS50928"/>
    </source>
</evidence>
<dbReference type="PROSITE" id="PS50928">
    <property type="entry name" value="ABC_TM1"/>
    <property type="match status" value="1"/>
</dbReference>
<evidence type="ECO:0000313" key="9">
    <source>
        <dbReference type="EMBL" id="NBG87445.1"/>
    </source>
</evidence>
<dbReference type="PANTHER" id="PTHR43163:SF6">
    <property type="entry name" value="DIPEPTIDE TRANSPORT SYSTEM PERMEASE PROTEIN DPPB-RELATED"/>
    <property type="match status" value="1"/>
</dbReference>
<comment type="caution">
    <text evidence="9">The sequence shown here is derived from an EMBL/GenBank/DDBJ whole genome shotgun (WGS) entry which is preliminary data.</text>
</comment>
<feature type="transmembrane region" description="Helical" evidence="7">
    <location>
        <begin position="12"/>
        <end position="30"/>
    </location>
</feature>
<keyword evidence="4 7" id="KW-0812">Transmembrane</keyword>
<dbReference type="Pfam" id="PF00528">
    <property type="entry name" value="BPD_transp_1"/>
    <property type="match status" value="1"/>
</dbReference>
<dbReference type="SUPFAM" id="SSF161098">
    <property type="entry name" value="MetI-like"/>
    <property type="match status" value="1"/>
</dbReference>
<keyword evidence="10" id="KW-1185">Reference proteome</keyword>
<organism evidence="9 10">
    <name type="scientific">Isachenkonia alkalipeptolytica</name>
    <dbReference type="NCBI Taxonomy" id="2565777"/>
    <lineage>
        <taxon>Bacteria</taxon>
        <taxon>Bacillati</taxon>
        <taxon>Bacillota</taxon>
        <taxon>Clostridia</taxon>
        <taxon>Eubacteriales</taxon>
        <taxon>Clostridiaceae</taxon>
        <taxon>Isachenkonia</taxon>
    </lineage>
</organism>
<dbReference type="InterPro" id="IPR035906">
    <property type="entry name" value="MetI-like_sf"/>
</dbReference>
<dbReference type="Gene3D" id="1.10.3720.10">
    <property type="entry name" value="MetI-like"/>
    <property type="match status" value="1"/>
</dbReference>
<evidence type="ECO:0000313" key="10">
    <source>
        <dbReference type="Proteomes" id="UP000449710"/>
    </source>
</evidence>
<evidence type="ECO:0000256" key="5">
    <source>
        <dbReference type="ARBA" id="ARBA00022989"/>
    </source>
</evidence>
<gene>
    <name evidence="9" type="ORF">ISALK_02910</name>
</gene>
<dbReference type="GO" id="GO:0005886">
    <property type="term" value="C:plasma membrane"/>
    <property type="evidence" value="ECO:0007669"/>
    <property type="project" value="UniProtKB-SubCell"/>
</dbReference>
<name>A0AA43XIG0_9CLOT</name>
<accession>A0AA43XIG0</accession>
<evidence type="ECO:0000256" key="1">
    <source>
        <dbReference type="ARBA" id="ARBA00004651"/>
    </source>
</evidence>
<protein>
    <submittedName>
        <fullName evidence="9">ABC transporter permease</fullName>
    </submittedName>
</protein>
<dbReference type="Pfam" id="PF19300">
    <property type="entry name" value="BPD_transp_1_N"/>
    <property type="match status" value="1"/>
</dbReference>
<dbReference type="InterPro" id="IPR000515">
    <property type="entry name" value="MetI-like"/>
</dbReference>